<dbReference type="Pfam" id="PF08666">
    <property type="entry name" value="SAF"/>
    <property type="match status" value="1"/>
</dbReference>
<gene>
    <name evidence="3" type="primary">cpaB</name>
    <name evidence="3" type="ORF">QC820_05975</name>
</gene>
<dbReference type="InterPro" id="IPR017592">
    <property type="entry name" value="Pilus_assmbl_Flp-typ_CpaB"/>
</dbReference>
<evidence type="ECO:0000313" key="3">
    <source>
        <dbReference type="EMBL" id="MDR5892358.1"/>
    </source>
</evidence>
<organism evidence="3 4">
    <name type="scientific">Halomonas mongoliensis</name>
    <dbReference type="NCBI Taxonomy" id="321265"/>
    <lineage>
        <taxon>Bacteria</taxon>
        <taxon>Pseudomonadati</taxon>
        <taxon>Pseudomonadota</taxon>
        <taxon>Gammaproteobacteria</taxon>
        <taxon>Oceanospirillales</taxon>
        <taxon>Halomonadaceae</taxon>
        <taxon>Halomonas</taxon>
    </lineage>
</organism>
<name>A0ABU1GK60_9GAMM</name>
<accession>A0ABU1GK60</accession>
<feature type="region of interest" description="Disordered" evidence="1">
    <location>
        <begin position="34"/>
        <end position="61"/>
    </location>
</feature>
<reference evidence="3 4" key="1">
    <citation type="submission" date="2023-04" db="EMBL/GenBank/DDBJ databases">
        <title>A long-awaited taxogenomic arrangement of the family Halomonadaceae.</title>
        <authorList>
            <person name="De La Haba R."/>
            <person name="Chuvochina M."/>
            <person name="Wittouck S."/>
            <person name="Arahal D.R."/>
            <person name="Sanchez-Porro C."/>
            <person name="Hugenholtz P."/>
            <person name="Ventosa A."/>
        </authorList>
    </citation>
    <scope>NUCLEOTIDE SEQUENCE [LARGE SCALE GENOMIC DNA]</scope>
    <source>
        <strain evidence="3 4">DSM 17332</strain>
    </source>
</reference>
<dbReference type="Proteomes" id="UP001252270">
    <property type="component" value="Unassembled WGS sequence"/>
</dbReference>
<dbReference type="InterPro" id="IPR013974">
    <property type="entry name" value="SAF"/>
</dbReference>
<feature type="region of interest" description="Disordered" evidence="1">
    <location>
        <begin position="305"/>
        <end position="348"/>
    </location>
</feature>
<dbReference type="CDD" id="cd11614">
    <property type="entry name" value="SAF_CpaB_FlgA_like"/>
    <property type="match status" value="1"/>
</dbReference>
<evidence type="ECO:0000256" key="1">
    <source>
        <dbReference type="SAM" id="MobiDB-lite"/>
    </source>
</evidence>
<proteinExistence type="predicted"/>
<dbReference type="NCBIfam" id="TIGR03177">
    <property type="entry name" value="pilus_cpaB"/>
    <property type="match status" value="1"/>
</dbReference>
<dbReference type="EMBL" id="JARWAL010000004">
    <property type="protein sequence ID" value="MDR5892358.1"/>
    <property type="molecule type" value="Genomic_DNA"/>
</dbReference>
<feature type="domain" description="SAF" evidence="2">
    <location>
        <begin position="62"/>
        <end position="126"/>
    </location>
</feature>
<keyword evidence="4" id="KW-1185">Reference proteome</keyword>
<dbReference type="SMART" id="SM00858">
    <property type="entry name" value="SAF"/>
    <property type="match status" value="1"/>
</dbReference>
<dbReference type="InterPro" id="IPR031571">
    <property type="entry name" value="RcpC_dom"/>
</dbReference>
<evidence type="ECO:0000313" key="4">
    <source>
        <dbReference type="Proteomes" id="UP001252270"/>
    </source>
</evidence>
<dbReference type="Pfam" id="PF16976">
    <property type="entry name" value="RcpC"/>
    <property type="match status" value="1"/>
</dbReference>
<evidence type="ECO:0000259" key="2">
    <source>
        <dbReference type="SMART" id="SM00858"/>
    </source>
</evidence>
<feature type="compositionally biased region" description="Low complexity" evidence="1">
    <location>
        <begin position="35"/>
        <end position="49"/>
    </location>
</feature>
<comment type="caution">
    <text evidence="3">The sequence shown here is derived from an EMBL/GenBank/DDBJ whole genome shotgun (WGS) entry which is preliminary data.</text>
</comment>
<sequence>MSPILLRLLAGLLVIVAAVLAVIGWRISQRPEPAPVVQAPVSPQAPEALAPREPEERQASGHAVVVAARDLSLGQRLDPEAEPGALRVVAYPEPVPGSFAEPGELADRRLTRPVPEGDILRPAHFAAGGVMAQAVPPGKRAIAVGVDEVIGGGGFLAPGDRVDVLYQAQSQQRTAGGSQPQMARRLFANVQVVSYGEALQGMEENEAAVRRSGRTAVLAMDGEQAATLLLAETTGRLRLALIGAEEHRGLLEREALTREADSPEATPEGVIPAMAGLPQFAPANAQEAPPAPPLPAFGPAVVVEELTTLSPQDAASDAPPSGAPRQAEPRRMIQHVGGETRVVELPVR</sequence>
<feature type="compositionally biased region" description="Basic and acidic residues" evidence="1">
    <location>
        <begin position="50"/>
        <end position="59"/>
    </location>
</feature>
<feature type="compositionally biased region" description="Low complexity" evidence="1">
    <location>
        <begin position="310"/>
        <end position="324"/>
    </location>
</feature>
<dbReference type="RefSeq" id="WP_309636157.1">
    <property type="nucleotide sequence ID" value="NZ_JARWAL010000004.1"/>
</dbReference>
<protein>
    <submittedName>
        <fullName evidence="3">Flp pilus assembly protein CpaB</fullName>
    </submittedName>
</protein>